<proteinExistence type="predicted"/>
<dbReference type="EMBL" id="CP139368">
    <property type="protein sequence ID" value="WPR89735.1"/>
    <property type="molecule type" value="Genomic_DNA"/>
</dbReference>
<dbReference type="Proteomes" id="UP001323798">
    <property type="component" value="Chromosome"/>
</dbReference>
<dbReference type="RefSeq" id="WP_320942449.1">
    <property type="nucleotide sequence ID" value="NZ_BAABEU010000003.1"/>
</dbReference>
<keyword evidence="2" id="KW-1185">Reference proteome</keyword>
<reference evidence="1 2" key="1">
    <citation type="submission" date="2023-11" db="EMBL/GenBank/DDBJ databases">
        <title>Genome sequence of Microbacterium rhizosphaerae KACC 19337.</title>
        <authorList>
            <person name="Choi H."/>
            <person name="Kim S."/>
            <person name="Kim Y."/>
            <person name="Kwon S.-W."/>
            <person name="Heo J."/>
        </authorList>
    </citation>
    <scope>NUCLEOTIDE SEQUENCE [LARGE SCALE GENOMIC DNA]</scope>
    <source>
        <strain evidence="1 2">KACC 19337</strain>
    </source>
</reference>
<protein>
    <submittedName>
        <fullName evidence="1">Uncharacterized protein</fullName>
    </submittedName>
</protein>
<sequence>MKIDVRTPDGSPVGWQAATHSVGTALRIVPQYRVEAEDEHTGLGHTVDVEYDRDEGRFVVRQVATRSLAGGEITGTELRQVRLAEIVQAAAPQCVAFTLGDDEMVTAADVSAAEGRLLPHWLAESLNPVSESRNIAEPARTELREARLDAVQLVYGVAALTGQPPAKAIERELGVAPRTAAHWIRLARTAGRLEGLGYAAGRPPRA</sequence>
<gene>
    <name evidence="1" type="ORF">SM116_00150</name>
</gene>
<organism evidence="1 2">
    <name type="scientific">Microbacterium rhizosphaerae</name>
    <dbReference type="NCBI Taxonomy" id="1678237"/>
    <lineage>
        <taxon>Bacteria</taxon>
        <taxon>Bacillati</taxon>
        <taxon>Actinomycetota</taxon>
        <taxon>Actinomycetes</taxon>
        <taxon>Micrococcales</taxon>
        <taxon>Microbacteriaceae</taxon>
        <taxon>Microbacterium</taxon>
    </lineage>
</organism>
<evidence type="ECO:0000313" key="2">
    <source>
        <dbReference type="Proteomes" id="UP001323798"/>
    </source>
</evidence>
<evidence type="ECO:0000313" key="1">
    <source>
        <dbReference type="EMBL" id="WPR89735.1"/>
    </source>
</evidence>
<accession>A0ABZ0SNH5</accession>
<name>A0ABZ0SNH5_9MICO</name>